<feature type="non-terminal residue" evidence="4">
    <location>
        <position position="477"/>
    </location>
</feature>
<gene>
    <name evidence="4" type="ORF">SHERM_00668</name>
</gene>
<dbReference type="GO" id="GO:0008270">
    <property type="term" value="F:zinc ion binding"/>
    <property type="evidence" value="ECO:0007669"/>
    <property type="project" value="UniProtKB-KW"/>
</dbReference>
<keyword evidence="5" id="KW-1185">Reference proteome</keyword>
<keyword evidence="1" id="KW-0863">Zinc-finger</keyword>
<comment type="caution">
    <text evidence="4">The sequence shown here is derived from an EMBL/GenBank/DDBJ whole genome shotgun (WGS) entry which is preliminary data.</text>
</comment>
<feature type="compositionally biased region" description="Low complexity" evidence="2">
    <location>
        <begin position="300"/>
        <end position="310"/>
    </location>
</feature>
<dbReference type="GO" id="GO:0003676">
    <property type="term" value="F:nucleic acid binding"/>
    <property type="evidence" value="ECO:0007669"/>
    <property type="project" value="InterPro"/>
</dbReference>
<dbReference type="SUPFAM" id="SSF50630">
    <property type="entry name" value="Acid proteases"/>
    <property type="match status" value="1"/>
</dbReference>
<dbReference type="Gene3D" id="2.40.70.10">
    <property type="entry name" value="Acid Proteases"/>
    <property type="match status" value="1"/>
</dbReference>
<dbReference type="InterPro" id="IPR032567">
    <property type="entry name" value="RTL1-rel"/>
</dbReference>
<dbReference type="Pfam" id="PF03732">
    <property type="entry name" value="Retrotrans_gag"/>
    <property type="match status" value="1"/>
</dbReference>
<dbReference type="PROSITE" id="PS50158">
    <property type="entry name" value="ZF_CCHC"/>
    <property type="match status" value="1"/>
</dbReference>
<proteinExistence type="predicted"/>
<protein>
    <recommendedName>
        <fullName evidence="3">CCHC-type domain-containing protein</fullName>
    </recommendedName>
</protein>
<evidence type="ECO:0000259" key="3">
    <source>
        <dbReference type="PROSITE" id="PS50158"/>
    </source>
</evidence>
<dbReference type="Gene3D" id="4.10.60.10">
    <property type="entry name" value="Zinc finger, CCHC-type"/>
    <property type="match status" value="1"/>
</dbReference>
<feature type="domain" description="CCHC-type" evidence="3">
    <location>
        <begin position="280"/>
        <end position="295"/>
    </location>
</feature>
<evidence type="ECO:0000256" key="1">
    <source>
        <dbReference type="PROSITE-ProRule" id="PRU00047"/>
    </source>
</evidence>
<feature type="compositionally biased region" description="Pro residues" evidence="2">
    <location>
        <begin position="12"/>
        <end position="21"/>
    </location>
</feature>
<feature type="non-terminal residue" evidence="4">
    <location>
        <position position="1"/>
    </location>
</feature>
<keyword evidence="1" id="KW-0479">Metal-binding</keyword>
<dbReference type="InterPro" id="IPR021109">
    <property type="entry name" value="Peptidase_aspartic_dom_sf"/>
</dbReference>
<evidence type="ECO:0000313" key="4">
    <source>
        <dbReference type="EMBL" id="CAA0841683.1"/>
    </source>
</evidence>
<evidence type="ECO:0000313" key="5">
    <source>
        <dbReference type="Proteomes" id="UP001153555"/>
    </source>
</evidence>
<dbReference type="InterPro" id="IPR005162">
    <property type="entry name" value="Retrotrans_gag_dom"/>
</dbReference>
<dbReference type="EMBL" id="CACSLK010034591">
    <property type="protein sequence ID" value="CAA0841683.1"/>
    <property type="molecule type" value="Genomic_DNA"/>
</dbReference>
<sequence>IMARRNARNQQPSPPPSPPHQQAPNPAGAHLNIVIQFRQLTPPTFNGTEGPEAVAEWIRQLEQNLDLLQCTDAQKVVCGRYMLKGDAALWWSGYWRLRQAEFNALTWDRMKEVIMEKYYPQSYRMRMERAFWDLTQGTGTVEEYEREFTRMSAFAPHMVDTDLKKAHKFRDGLNQTLRMHVASQGNLSFDETIIRATQLESYQTLDASVPSAQLVQPISSAPPGSSSGKRKFDSRRDNRKGKRGAPDRRDAPPVTQGQNPRCPKFGRYHPGDCRYVQKVCFNCMKPGHFFSNCPEPPRQQPYQQPHQQQHLPPPPYQQQQHKQPPPHQQRAGGQARVYTLAHDEAANNAGTMSGMISLSNVPIFALCDTGATHSFISSRCLDALSIDNLCNCDPLEVSLASGKIIISNSMIYRLPVSIGGRVLEADCYVIEMRDFDVILGMDWLTRYRADIRCQEREVTLFPESNQPVIFYGVKSRT</sequence>
<accession>A0A9N7P016</accession>
<dbReference type="SUPFAM" id="SSF57756">
    <property type="entry name" value="Retrovirus zinc finger-like domains"/>
    <property type="match status" value="1"/>
</dbReference>
<evidence type="ECO:0000256" key="2">
    <source>
        <dbReference type="SAM" id="MobiDB-lite"/>
    </source>
</evidence>
<dbReference type="Pfam" id="PF08284">
    <property type="entry name" value="RVP_2"/>
    <property type="match status" value="1"/>
</dbReference>
<name>A0A9N7P016_STRHE</name>
<dbReference type="SMART" id="SM00343">
    <property type="entry name" value="ZnF_C2HC"/>
    <property type="match status" value="1"/>
</dbReference>
<feature type="region of interest" description="Disordered" evidence="2">
    <location>
        <begin position="213"/>
        <end position="267"/>
    </location>
</feature>
<dbReference type="PANTHER" id="PTHR15503:SF45">
    <property type="entry name" value="RNA-DIRECTED DNA POLYMERASE HOMOLOG"/>
    <property type="match status" value="1"/>
</dbReference>
<dbReference type="AlphaFoldDB" id="A0A9N7P016"/>
<dbReference type="InterPro" id="IPR036875">
    <property type="entry name" value="Znf_CCHC_sf"/>
</dbReference>
<feature type="region of interest" description="Disordered" evidence="2">
    <location>
        <begin position="294"/>
        <end position="335"/>
    </location>
</feature>
<keyword evidence="1" id="KW-0862">Zinc</keyword>
<dbReference type="Proteomes" id="UP001153555">
    <property type="component" value="Unassembled WGS sequence"/>
</dbReference>
<dbReference type="CDD" id="cd00303">
    <property type="entry name" value="retropepsin_like"/>
    <property type="match status" value="1"/>
</dbReference>
<organism evidence="4 5">
    <name type="scientific">Striga hermonthica</name>
    <name type="common">Purple witchweed</name>
    <name type="synonym">Buchnera hermonthica</name>
    <dbReference type="NCBI Taxonomy" id="68872"/>
    <lineage>
        <taxon>Eukaryota</taxon>
        <taxon>Viridiplantae</taxon>
        <taxon>Streptophyta</taxon>
        <taxon>Embryophyta</taxon>
        <taxon>Tracheophyta</taxon>
        <taxon>Spermatophyta</taxon>
        <taxon>Magnoliopsida</taxon>
        <taxon>eudicotyledons</taxon>
        <taxon>Gunneridae</taxon>
        <taxon>Pentapetalae</taxon>
        <taxon>asterids</taxon>
        <taxon>lamiids</taxon>
        <taxon>Lamiales</taxon>
        <taxon>Orobanchaceae</taxon>
        <taxon>Buchnereae</taxon>
        <taxon>Striga</taxon>
    </lineage>
</organism>
<dbReference type="InterPro" id="IPR001878">
    <property type="entry name" value="Znf_CCHC"/>
</dbReference>
<reference evidence="4" key="1">
    <citation type="submission" date="2019-12" db="EMBL/GenBank/DDBJ databases">
        <authorList>
            <person name="Scholes J."/>
        </authorList>
    </citation>
    <scope>NUCLEOTIDE SEQUENCE</scope>
</reference>
<dbReference type="OrthoDB" id="914033at2759"/>
<dbReference type="PANTHER" id="PTHR15503">
    <property type="entry name" value="LDOC1 RELATED"/>
    <property type="match status" value="1"/>
</dbReference>
<feature type="region of interest" description="Disordered" evidence="2">
    <location>
        <begin position="1"/>
        <end position="27"/>
    </location>
</feature>